<dbReference type="InterPro" id="IPR018484">
    <property type="entry name" value="FGGY_N"/>
</dbReference>
<dbReference type="GO" id="GO:0005829">
    <property type="term" value="C:cytosol"/>
    <property type="evidence" value="ECO:0007669"/>
    <property type="project" value="TreeGrafter"/>
</dbReference>
<evidence type="ECO:0000256" key="8">
    <source>
        <dbReference type="ARBA" id="ARBA00052101"/>
    </source>
</evidence>
<feature type="binding site" evidence="9">
    <location>
        <position position="12"/>
    </location>
    <ligand>
        <name>ATP</name>
        <dbReference type="ChEBI" id="CHEBI:30616"/>
    </ligand>
</feature>
<keyword evidence="3 9" id="KW-0808">Transferase</keyword>
<feature type="binding site" evidence="9">
    <location>
        <position position="134"/>
    </location>
    <ligand>
        <name>sn-glycerol 3-phosphate</name>
        <dbReference type="ChEBI" id="CHEBI:57597"/>
    </ligand>
</feature>
<feature type="binding site" evidence="9">
    <location>
        <position position="243"/>
    </location>
    <ligand>
        <name>sn-glycerol 3-phosphate</name>
        <dbReference type="ChEBI" id="CHEBI:57597"/>
    </ligand>
</feature>
<feature type="binding site" evidence="9">
    <location>
        <position position="312"/>
    </location>
    <ligand>
        <name>ATP</name>
        <dbReference type="ChEBI" id="CHEBI:30616"/>
    </ligand>
</feature>
<dbReference type="Pfam" id="PF00370">
    <property type="entry name" value="FGGY_N"/>
    <property type="match status" value="1"/>
</dbReference>
<evidence type="ECO:0000256" key="1">
    <source>
        <dbReference type="ARBA" id="ARBA00005190"/>
    </source>
</evidence>
<feature type="binding site" evidence="9">
    <location>
        <position position="308"/>
    </location>
    <ligand>
        <name>ADP</name>
        <dbReference type="ChEBI" id="CHEBI:456216"/>
    </ligand>
</feature>
<evidence type="ECO:0000256" key="6">
    <source>
        <dbReference type="ARBA" id="ARBA00022798"/>
    </source>
</evidence>
<feature type="domain" description="Carbohydrate kinase FGGY C-terminal" evidence="12">
    <location>
        <begin position="261"/>
        <end position="447"/>
    </location>
</feature>
<feature type="binding site" evidence="9">
    <location>
        <position position="12"/>
    </location>
    <ligand>
        <name>sn-glycerol 3-phosphate</name>
        <dbReference type="ChEBI" id="CHEBI:57597"/>
    </ligand>
</feature>
<feature type="binding site" evidence="9">
    <location>
        <position position="83"/>
    </location>
    <ligand>
        <name>sn-glycerol 3-phosphate</name>
        <dbReference type="ChEBI" id="CHEBI:57597"/>
    </ligand>
</feature>
<dbReference type="InterPro" id="IPR018485">
    <property type="entry name" value="FGGY_C"/>
</dbReference>
<dbReference type="Proteomes" id="UP000595362">
    <property type="component" value="Chromosome"/>
</dbReference>
<dbReference type="NCBIfam" id="TIGR01311">
    <property type="entry name" value="glycerol_kin"/>
    <property type="match status" value="1"/>
</dbReference>
<evidence type="ECO:0000313" key="14">
    <source>
        <dbReference type="Proteomes" id="UP000595362"/>
    </source>
</evidence>
<evidence type="ECO:0000259" key="11">
    <source>
        <dbReference type="Pfam" id="PF00370"/>
    </source>
</evidence>
<name>A0A7T5R3R5_9BACT</name>
<proteinExistence type="inferred from homology"/>
<evidence type="ECO:0000256" key="5">
    <source>
        <dbReference type="ARBA" id="ARBA00022777"/>
    </source>
</evidence>
<evidence type="ECO:0000256" key="9">
    <source>
        <dbReference type="HAMAP-Rule" id="MF_00186"/>
    </source>
</evidence>
<feature type="binding site" evidence="9">
    <location>
        <position position="308"/>
    </location>
    <ligand>
        <name>ATP</name>
        <dbReference type="ChEBI" id="CHEBI:30616"/>
    </ligand>
</feature>
<feature type="binding site" evidence="9">
    <location>
        <position position="134"/>
    </location>
    <ligand>
        <name>glycerol</name>
        <dbReference type="ChEBI" id="CHEBI:17754"/>
    </ligand>
</feature>
<dbReference type="EMBL" id="CP066681">
    <property type="protein sequence ID" value="QQG36992.1"/>
    <property type="molecule type" value="Genomic_DNA"/>
</dbReference>
<feature type="binding site" evidence="9">
    <location>
        <position position="83"/>
    </location>
    <ligand>
        <name>glycerol</name>
        <dbReference type="ChEBI" id="CHEBI:17754"/>
    </ligand>
</feature>
<comment type="similarity">
    <text evidence="2 9 10">Belongs to the FGGY kinase family.</text>
</comment>
<feature type="binding site" evidence="9">
    <location>
        <position position="413"/>
    </location>
    <ligand>
        <name>ADP</name>
        <dbReference type="ChEBI" id="CHEBI:456216"/>
    </ligand>
</feature>
<dbReference type="GO" id="GO:0005524">
    <property type="term" value="F:ATP binding"/>
    <property type="evidence" value="ECO:0007669"/>
    <property type="project" value="UniProtKB-UniRule"/>
</dbReference>
<dbReference type="PROSITE" id="PS00933">
    <property type="entry name" value="FGGY_KINASES_1"/>
    <property type="match status" value="1"/>
</dbReference>
<evidence type="ECO:0000313" key="13">
    <source>
        <dbReference type="EMBL" id="QQG36992.1"/>
    </source>
</evidence>
<dbReference type="CDD" id="cd07786">
    <property type="entry name" value="FGGY_EcGK_like"/>
    <property type="match status" value="1"/>
</dbReference>
<dbReference type="PANTHER" id="PTHR10196:SF78">
    <property type="entry name" value="GLYCEROL KINASE"/>
    <property type="match status" value="1"/>
</dbReference>
<dbReference type="GO" id="GO:0019563">
    <property type="term" value="P:glycerol catabolic process"/>
    <property type="evidence" value="ECO:0007669"/>
    <property type="project" value="UniProtKB-UniRule"/>
</dbReference>
<feature type="binding site" evidence="9">
    <location>
        <position position="13"/>
    </location>
    <ligand>
        <name>ATP</name>
        <dbReference type="ChEBI" id="CHEBI:30616"/>
    </ligand>
</feature>
<feature type="binding site" evidence="9">
    <location>
        <position position="82"/>
    </location>
    <ligand>
        <name>glycerol</name>
        <dbReference type="ChEBI" id="CHEBI:17754"/>
    </ligand>
</feature>
<gene>
    <name evidence="9 13" type="primary">glpK</name>
    <name evidence="13" type="ORF">HYS17_04280</name>
</gene>
<reference evidence="13 14" key="1">
    <citation type="submission" date="2020-07" db="EMBL/GenBank/DDBJ databases">
        <title>Huge and variable diversity of episymbiotic CPR bacteria and DPANN archaea in groundwater ecosystems.</title>
        <authorList>
            <person name="He C.Y."/>
            <person name="Keren R."/>
            <person name="Whittaker M."/>
            <person name="Farag I.F."/>
            <person name="Doudna J."/>
            <person name="Cate J.H.D."/>
            <person name="Banfield J.F."/>
        </authorList>
    </citation>
    <scope>NUCLEOTIDE SEQUENCE [LARGE SCALE GENOMIC DNA]</scope>
    <source>
        <strain evidence="13">NC_groundwater_70_Ag_B-0.1um_54_66</strain>
    </source>
</reference>
<dbReference type="AlphaFoldDB" id="A0A7T5R3R5"/>
<dbReference type="InterPro" id="IPR005999">
    <property type="entry name" value="Glycerol_kin"/>
</dbReference>
<comment type="catalytic activity">
    <reaction evidence="8 9">
        <text>glycerol + ATP = sn-glycerol 3-phosphate + ADP + H(+)</text>
        <dbReference type="Rhea" id="RHEA:21644"/>
        <dbReference type="ChEBI" id="CHEBI:15378"/>
        <dbReference type="ChEBI" id="CHEBI:17754"/>
        <dbReference type="ChEBI" id="CHEBI:30616"/>
        <dbReference type="ChEBI" id="CHEBI:57597"/>
        <dbReference type="ChEBI" id="CHEBI:456216"/>
        <dbReference type="EC" id="2.7.1.30"/>
    </reaction>
</comment>
<feature type="binding site" evidence="9">
    <location>
        <position position="409"/>
    </location>
    <ligand>
        <name>ATP</name>
        <dbReference type="ChEBI" id="CHEBI:30616"/>
    </ligand>
</feature>
<keyword evidence="6 9" id="KW-0319">Glycerol metabolism</keyword>
<dbReference type="GO" id="GO:0004370">
    <property type="term" value="F:glycerol kinase activity"/>
    <property type="evidence" value="ECO:0007669"/>
    <property type="project" value="UniProtKB-UniRule"/>
</dbReference>
<feature type="domain" description="Carbohydrate kinase FGGY N-terminal" evidence="11">
    <location>
        <begin position="4"/>
        <end position="250"/>
    </location>
</feature>
<comment type="pathway">
    <text evidence="1 9">Polyol metabolism; glycerol degradation via glycerol kinase pathway; sn-glycerol 3-phosphate from glycerol: step 1/1.</text>
</comment>
<evidence type="ECO:0000259" key="12">
    <source>
        <dbReference type="Pfam" id="PF02782"/>
    </source>
</evidence>
<keyword evidence="7 9" id="KW-0067">ATP-binding</keyword>
<feature type="binding site" evidence="9">
    <location>
        <position position="12"/>
    </location>
    <ligand>
        <name>ADP</name>
        <dbReference type="ChEBI" id="CHEBI:456216"/>
    </ligand>
</feature>
<feature type="binding site" evidence="9">
    <location>
        <position position="265"/>
    </location>
    <ligand>
        <name>ATP</name>
        <dbReference type="ChEBI" id="CHEBI:30616"/>
    </ligand>
</feature>
<dbReference type="InterPro" id="IPR043129">
    <property type="entry name" value="ATPase_NBD"/>
</dbReference>
<keyword evidence="4 9" id="KW-0547">Nucleotide-binding</keyword>
<dbReference type="FunFam" id="3.30.420.40:FF:000007">
    <property type="entry name" value="Glycerol kinase"/>
    <property type="match status" value="1"/>
</dbReference>
<comment type="function">
    <text evidence="9">Key enzyme in the regulation of glycerol uptake and metabolism. Catalyzes the phosphorylation of glycerol to yield sn-glycerol 3-phosphate.</text>
</comment>
<dbReference type="NCBIfam" id="NF000756">
    <property type="entry name" value="PRK00047.1"/>
    <property type="match status" value="1"/>
</dbReference>
<organism evidence="13 14">
    <name type="scientific">Micavibrio aeruginosavorus</name>
    <dbReference type="NCBI Taxonomy" id="349221"/>
    <lineage>
        <taxon>Bacteria</taxon>
        <taxon>Pseudomonadati</taxon>
        <taxon>Bdellovibrionota</taxon>
        <taxon>Bdellovibrionia</taxon>
        <taxon>Bdellovibrionales</taxon>
        <taxon>Pseudobdellovibrionaceae</taxon>
        <taxon>Micavibrio</taxon>
    </lineage>
</organism>
<dbReference type="SUPFAM" id="SSF53067">
    <property type="entry name" value="Actin-like ATPase domain"/>
    <property type="match status" value="2"/>
</dbReference>
<feature type="binding site" evidence="9">
    <location>
        <position position="14"/>
    </location>
    <ligand>
        <name>ATP</name>
        <dbReference type="ChEBI" id="CHEBI:30616"/>
    </ligand>
</feature>
<feature type="binding site" evidence="9">
    <location>
        <position position="82"/>
    </location>
    <ligand>
        <name>sn-glycerol 3-phosphate</name>
        <dbReference type="ChEBI" id="CHEBI:57597"/>
    </ligand>
</feature>
<dbReference type="PANTHER" id="PTHR10196">
    <property type="entry name" value="SUGAR KINASE"/>
    <property type="match status" value="1"/>
</dbReference>
<dbReference type="Pfam" id="PF02782">
    <property type="entry name" value="FGGY_C"/>
    <property type="match status" value="1"/>
</dbReference>
<evidence type="ECO:0000256" key="3">
    <source>
        <dbReference type="ARBA" id="ARBA00022679"/>
    </source>
</evidence>
<evidence type="ECO:0000256" key="10">
    <source>
        <dbReference type="RuleBase" id="RU003733"/>
    </source>
</evidence>
<protein>
    <recommendedName>
        <fullName evidence="9">Glycerol kinase</fullName>
        <ecNumber evidence="9">2.7.1.30</ecNumber>
    </recommendedName>
    <alternativeName>
        <fullName evidence="9">ATP:glycerol 3-phosphotransferase</fullName>
    </alternativeName>
    <alternativeName>
        <fullName evidence="9">Glycerokinase</fullName>
        <shortName evidence="9">GK</shortName>
    </alternativeName>
</protein>
<dbReference type="PROSITE" id="PS00445">
    <property type="entry name" value="FGGY_KINASES_2"/>
    <property type="match status" value="1"/>
</dbReference>
<evidence type="ECO:0000256" key="2">
    <source>
        <dbReference type="ARBA" id="ARBA00009156"/>
    </source>
</evidence>
<keyword evidence="5 9" id="KW-0418">Kinase</keyword>
<feature type="binding site" evidence="9">
    <location>
        <position position="16"/>
    </location>
    <ligand>
        <name>ADP</name>
        <dbReference type="ChEBI" id="CHEBI:456216"/>
    </ligand>
</feature>
<evidence type="ECO:0000256" key="4">
    <source>
        <dbReference type="ARBA" id="ARBA00022741"/>
    </source>
</evidence>
<feature type="binding site" evidence="9">
    <location>
        <position position="243"/>
    </location>
    <ligand>
        <name>glycerol</name>
        <dbReference type="ChEBI" id="CHEBI:17754"/>
    </ligand>
</feature>
<dbReference type="UniPathway" id="UPA00618">
    <property type="reaction ID" value="UER00672"/>
</dbReference>
<evidence type="ECO:0000256" key="7">
    <source>
        <dbReference type="ARBA" id="ARBA00022840"/>
    </source>
</evidence>
<dbReference type="FunFam" id="3.30.420.40:FF:000008">
    <property type="entry name" value="Glycerol kinase"/>
    <property type="match status" value="1"/>
</dbReference>
<dbReference type="PIRSF" id="PIRSF000538">
    <property type="entry name" value="GlpK"/>
    <property type="match status" value="1"/>
</dbReference>
<dbReference type="GO" id="GO:0006072">
    <property type="term" value="P:glycerol-3-phosphate metabolic process"/>
    <property type="evidence" value="ECO:0007669"/>
    <property type="project" value="InterPro"/>
</dbReference>
<feature type="binding site" evidence="9">
    <location>
        <position position="265"/>
    </location>
    <ligand>
        <name>ADP</name>
        <dbReference type="ChEBI" id="CHEBI:456216"/>
    </ligand>
</feature>
<comment type="activity regulation">
    <text evidence="9">Inhibited by fructose 1,6-bisphosphate (FBP).</text>
</comment>
<dbReference type="Gene3D" id="3.30.420.40">
    <property type="match status" value="2"/>
</dbReference>
<feature type="binding site" evidence="9">
    <location>
        <position position="409"/>
    </location>
    <ligand>
        <name>ADP</name>
        <dbReference type="ChEBI" id="CHEBI:456216"/>
    </ligand>
</feature>
<accession>A0A7T5R3R5</accession>
<feature type="binding site" evidence="9">
    <location>
        <position position="244"/>
    </location>
    <ligand>
        <name>glycerol</name>
        <dbReference type="ChEBI" id="CHEBI:17754"/>
    </ligand>
</feature>
<dbReference type="InterPro" id="IPR018483">
    <property type="entry name" value="Carb_kinase_FGGY_CS"/>
</dbReference>
<dbReference type="EC" id="2.7.1.30" evidence="9"/>
<dbReference type="HAMAP" id="MF_00186">
    <property type="entry name" value="Glycerol_kin"/>
    <property type="match status" value="1"/>
</dbReference>
<dbReference type="InterPro" id="IPR000577">
    <property type="entry name" value="Carb_kinase_FGGY"/>
</dbReference>
<sequence length="496" mass="54466">MNHMLLAIDQGTTSSRAILFSIDGRIIDIRQKELTLRYPQNGWVEQDANDIWQDCLWAARQVITGHPGSEKAIAGIGITNQRETTIVWNRHTGEPVYNAIVWQDRRTAAQCAALKQQGHETAIAAKTGLLLDPYFSATKIAWILDNVEGARHAAKRGDLAFGTVDCFLLWKLTGGRVHATDATNASRTMLFNIKTQSWDDDLLALFNIPRGLLPDVHDNVHNFGQSAADLLGKSYTIGGMAGDQQAALIGQACFEPGMVKSTYGTGCFALMNIGRDCRLSQSRLLTTQAYRFQGQSHYAIEGSIFVAGAAIQWLRDGLCLFTQAAQSEDLARKVADSNGVYFVPAFTGLGAPYWNPHARAAILGLTRESTAAHITRAALEAQAYQTRDLMDAMEADTGTRPEIIRADGGLVHNGFVCQFIADMLDTPLDIPQITETTAWGAACLAGLQSGIYQGLEDITARWQHARRYTPTMPADRREQLYRGWQTAIRSVIAGNH</sequence>